<dbReference type="Gene3D" id="3.40.50.2300">
    <property type="match status" value="1"/>
</dbReference>
<evidence type="ECO:0000256" key="1">
    <source>
        <dbReference type="PROSITE-ProRule" id="PRU00169"/>
    </source>
</evidence>
<keyword evidence="1" id="KW-0597">Phosphoprotein</keyword>
<dbReference type="AlphaFoldDB" id="A0A4R0MXT8"/>
<dbReference type="PROSITE" id="PS50110">
    <property type="entry name" value="RESPONSE_REGULATORY"/>
    <property type="match status" value="1"/>
</dbReference>
<accession>A0A4R0MXT8</accession>
<evidence type="ECO:0000313" key="3">
    <source>
        <dbReference type="EMBL" id="TCC91703.1"/>
    </source>
</evidence>
<keyword evidence="4" id="KW-1185">Reference proteome</keyword>
<dbReference type="Proteomes" id="UP000292884">
    <property type="component" value="Unassembled WGS sequence"/>
</dbReference>
<dbReference type="GO" id="GO:0000160">
    <property type="term" value="P:phosphorelay signal transduction system"/>
    <property type="evidence" value="ECO:0007669"/>
    <property type="project" value="InterPro"/>
</dbReference>
<evidence type="ECO:0000259" key="2">
    <source>
        <dbReference type="PROSITE" id="PS50110"/>
    </source>
</evidence>
<reference evidence="3 4" key="1">
    <citation type="submission" date="2019-02" db="EMBL/GenBank/DDBJ databases">
        <title>Pedobacter sp. RP-1-13 sp. nov., isolated from Arctic soil.</title>
        <authorList>
            <person name="Dahal R.H."/>
        </authorList>
    </citation>
    <scope>NUCLEOTIDE SEQUENCE [LARGE SCALE GENOMIC DNA]</scope>
    <source>
        <strain evidence="3 4">RP-1-13</strain>
    </source>
</reference>
<dbReference type="SUPFAM" id="SSF52172">
    <property type="entry name" value="CheY-like"/>
    <property type="match status" value="1"/>
</dbReference>
<dbReference type="InterPro" id="IPR011006">
    <property type="entry name" value="CheY-like_superfamily"/>
</dbReference>
<feature type="domain" description="Response regulatory" evidence="2">
    <location>
        <begin position="7"/>
        <end position="130"/>
    </location>
</feature>
<dbReference type="SMART" id="SM00448">
    <property type="entry name" value="REC"/>
    <property type="match status" value="1"/>
</dbReference>
<dbReference type="OrthoDB" id="1121174at2"/>
<dbReference type="EMBL" id="SJSK01000002">
    <property type="protein sequence ID" value="TCC91703.1"/>
    <property type="molecule type" value="Genomic_DNA"/>
</dbReference>
<sequence>MMKQRQTVMIIDDNLIDQMITAHVLKKTYAKGDILVMESATEALDFLDSNKDNLSAIPSLILLDIDMPQMNGFEFLDRFKMFAQTLKDSCRIVVITGSDIPEDIELMKTYPHVTKLILKPLNHNELVPVI</sequence>
<dbReference type="InterPro" id="IPR052893">
    <property type="entry name" value="TCS_response_regulator"/>
</dbReference>
<dbReference type="PANTHER" id="PTHR44520">
    <property type="entry name" value="RESPONSE REGULATOR RCP1-RELATED"/>
    <property type="match status" value="1"/>
</dbReference>
<protein>
    <submittedName>
        <fullName evidence="3">Response regulator</fullName>
    </submittedName>
</protein>
<dbReference type="Pfam" id="PF00072">
    <property type="entry name" value="Response_reg"/>
    <property type="match status" value="1"/>
</dbReference>
<dbReference type="RefSeq" id="WP_131552644.1">
    <property type="nucleotide sequence ID" value="NZ_SJSK01000002.1"/>
</dbReference>
<feature type="modified residue" description="4-aspartylphosphate" evidence="1">
    <location>
        <position position="64"/>
    </location>
</feature>
<dbReference type="PANTHER" id="PTHR44520:SF2">
    <property type="entry name" value="RESPONSE REGULATOR RCP1"/>
    <property type="match status" value="1"/>
</dbReference>
<comment type="caution">
    <text evidence="3">The sequence shown here is derived from an EMBL/GenBank/DDBJ whole genome shotgun (WGS) entry which is preliminary data.</text>
</comment>
<gene>
    <name evidence="3" type="ORF">EZ428_08060</name>
</gene>
<proteinExistence type="predicted"/>
<name>A0A4R0MXT8_9SPHI</name>
<organism evidence="3 4">
    <name type="scientific">Pedobacter frigiditerrae</name>
    <dbReference type="NCBI Taxonomy" id="2530452"/>
    <lineage>
        <taxon>Bacteria</taxon>
        <taxon>Pseudomonadati</taxon>
        <taxon>Bacteroidota</taxon>
        <taxon>Sphingobacteriia</taxon>
        <taxon>Sphingobacteriales</taxon>
        <taxon>Sphingobacteriaceae</taxon>
        <taxon>Pedobacter</taxon>
    </lineage>
</organism>
<dbReference type="InterPro" id="IPR001789">
    <property type="entry name" value="Sig_transdc_resp-reg_receiver"/>
</dbReference>
<evidence type="ECO:0000313" key="4">
    <source>
        <dbReference type="Proteomes" id="UP000292884"/>
    </source>
</evidence>